<evidence type="ECO:0000313" key="2">
    <source>
        <dbReference type="EMBL" id="CDZ88970.1"/>
    </source>
</evidence>
<feature type="transmembrane region" description="Helical" evidence="1">
    <location>
        <begin position="36"/>
        <end position="60"/>
    </location>
</feature>
<keyword evidence="1" id="KW-1133">Transmembrane helix</keyword>
<keyword evidence="1" id="KW-0472">Membrane</keyword>
<name>A0A098BL57_9NOCA</name>
<evidence type="ECO:0000313" key="3">
    <source>
        <dbReference type="Proteomes" id="UP000042997"/>
    </source>
</evidence>
<reference evidence="2 3" key="1">
    <citation type="journal article" date="2014" name="Genome Announc.">
        <title>Draft Genome Sequence of Propane- and Butane-Oxidizing Actinobacterium Rhodococcus ruber IEGM 231.</title>
        <authorList>
            <person name="Ivshina I.B."/>
            <person name="Kuyukina M.S."/>
            <person name="Krivoruchko A.V."/>
            <person name="Barbe V."/>
            <person name="Fischer C."/>
        </authorList>
    </citation>
    <scope>NUCLEOTIDE SEQUENCE [LARGE SCALE GENOMIC DNA]</scope>
</reference>
<accession>A0A098BL57</accession>
<sequence length="67" mass="7530">MMWAFLYVAGLIVTWVGLIRVTKKHVPAHDVPDEIATVWLCLLAAAVWPLTGTIAVVWHLTFNSEEK</sequence>
<proteinExistence type="predicted"/>
<dbReference type="Proteomes" id="UP000042997">
    <property type="component" value="Unassembled WGS sequence"/>
</dbReference>
<protein>
    <submittedName>
        <fullName evidence="2">Uncharacterized protein</fullName>
    </submittedName>
</protein>
<organism evidence="2 3">
    <name type="scientific">Rhodococcus ruber</name>
    <dbReference type="NCBI Taxonomy" id="1830"/>
    <lineage>
        <taxon>Bacteria</taxon>
        <taxon>Bacillati</taxon>
        <taxon>Actinomycetota</taxon>
        <taxon>Actinomycetes</taxon>
        <taxon>Mycobacteriales</taxon>
        <taxon>Nocardiaceae</taxon>
        <taxon>Rhodococcus</taxon>
    </lineage>
</organism>
<dbReference type="EMBL" id="CCSD01000056">
    <property type="protein sequence ID" value="CDZ88970.1"/>
    <property type="molecule type" value="Genomic_DNA"/>
</dbReference>
<gene>
    <name evidence="2" type="ORF">RHRU231_450137</name>
</gene>
<evidence type="ECO:0000256" key="1">
    <source>
        <dbReference type="SAM" id="Phobius"/>
    </source>
</evidence>
<keyword evidence="1" id="KW-0812">Transmembrane</keyword>
<dbReference type="AlphaFoldDB" id="A0A098BL57"/>